<accession>A0A8H3HGI9</accession>
<feature type="compositionally biased region" description="Basic and acidic residues" evidence="5">
    <location>
        <begin position="254"/>
        <end position="265"/>
    </location>
</feature>
<dbReference type="PANTHER" id="PTHR33572:SF3">
    <property type="entry name" value="VELVET COMPLEX SUBUNIT B"/>
    <property type="match status" value="1"/>
</dbReference>
<feature type="compositionally biased region" description="Low complexity" evidence="5">
    <location>
        <begin position="130"/>
        <end position="139"/>
    </location>
</feature>
<feature type="region of interest" description="Disordered" evidence="5">
    <location>
        <begin position="114"/>
        <end position="142"/>
    </location>
</feature>
<organism evidence="7 8">
    <name type="scientific">Rhizoctonia solani</name>
    <dbReference type="NCBI Taxonomy" id="456999"/>
    <lineage>
        <taxon>Eukaryota</taxon>
        <taxon>Fungi</taxon>
        <taxon>Dikarya</taxon>
        <taxon>Basidiomycota</taxon>
        <taxon>Agaricomycotina</taxon>
        <taxon>Agaricomycetes</taxon>
        <taxon>Cantharellales</taxon>
        <taxon>Ceratobasidiaceae</taxon>
        <taxon>Rhizoctonia</taxon>
    </lineage>
</organism>
<evidence type="ECO:0000256" key="2">
    <source>
        <dbReference type="ARBA" id="ARBA00023015"/>
    </source>
</evidence>
<evidence type="ECO:0000256" key="5">
    <source>
        <dbReference type="SAM" id="MobiDB-lite"/>
    </source>
</evidence>
<keyword evidence="2" id="KW-0805">Transcription regulation</keyword>
<feature type="domain" description="Velvet" evidence="6">
    <location>
        <begin position="29"/>
        <end position="253"/>
    </location>
</feature>
<dbReference type="Gene3D" id="2.60.40.3960">
    <property type="entry name" value="Velvet domain"/>
    <property type="match status" value="1"/>
</dbReference>
<evidence type="ECO:0000313" key="7">
    <source>
        <dbReference type="EMBL" id="CAE6510805.1"/>
    </source>
</evidence>
<gene>
    <name evidence="7" type="ORF">RDB_LOCUS127768</name>
</gene>
<dbReference type="Pfam" id="PF11754">
    <property type="entry name" value="Velvet"/>
    <property type="match status" value="1"/>
</dbReference>
<dbReference type="InterPro" id="IPR021740">
    <property type="entry name" value="Velvet"/>
</dbReference>
<name>A0A8H3HGI9_9AGAM</name>
<evidence type="ECO:0000256" key="4">
    <source>
        <dbReference type="ARBA" id="ARBA00023242"/>
    </source>
</evidence>
<dbReference type="InterPro" id="IPR037525">
    <property type="entry name" value="Velvet_dom"/>
</dbReference>
<evidence type="ECO:0000256" key="3">
    <source>
        <dbReference type="ARBA" id="ARBA00023163"/>
    </source>
</evidence>
<evidence type="ECO:0000259" key="6">
    <source>
        <dbReference type="PROSITE" id="PS51821"/>
    </source>
</evidence>
<dbReference type="InterPro" id="IPR038491">
    <property type="entry name" value="Velvet_dom_sf"/>
</dbReference>
<keyword evidence="3" id="KW-0804">Transcription</keyword>
<feature type="region of interest" description="Disordered" evidence="5">
    <location>
        <begin position="302"/>
        <end position="321"/>
    </location>
</feature>
<dbReference type="AlphaFoldDB" id="A0A8H3HGI9"/>
<protein>
    <recommendedName>
        <fullName evidence="6">Velvet domain-containing protein</fullName>
    </recommendedName>
</protein>
<comment type="caution">
    <text evidence="7">The sequence shown here is derived from an EMBL/GenBank/DDBJ whole genome shotgun (WGS) entry which is preliminary data.</text>
</comment>
<evidence type="ECO:0000313" key="8">
    <source>
        <dbReference type="Proteomes" id="UP000663853"/>
    </source>
</evidence>
<dbReference type="EMBL" id="CAJMXA010003677">
    <property type="protein sequence ID" value="CAE6510805.1"/>
    <property type="molecule type" value="Genomic_DNA"/>
</dbReference>
<proteinExistence type="predicted"/>
<feature type="compositionally biased region" description="Polar residues" evidence="5">
    <location>
        <begin position="114"/>
        <end position="129"/>
    </location>
</feature>
<dbReference type="PANTHER" id="PTHR33572">
    <property type="entry name" value="SPORE DEVELOPMENT REGULATOR VOSA"/>
    <property type="match status" value="1"/>
</dbReference>
<feature type="region of interest" description="Disordered" evidence="5">
    <location>
        <begin position="254"/>
        <end position="279"/>
    </location>
</feature>
<reference evidence="7" key="1">
    <citation type="submission" date="2021-01" db="EMBL/GenBank/DDBJ databases">
        <authorList>
            <person name="Kaushik A."/>
        </authorList>
    </citation>
    <scope>NUCLEOTIDE SEQUENCE</scope>
    <source>
        <strain evidence="7">AG6-10EEA</strain>
    </source>
</reference>
<evidence type="ECO:0000256" key="1">
    <source>
        <dbReference type="ARBA" id="ARBA00004123"/>
    </source>
</evidence>
<dbReference type="PROSITE" id="PS51821">
    <property type="entry name" value="VELVET"/>
    <property type="match status" value="1"/>
</dbReference>
<comment type="subcellular location">
    <subcellularLocation>
        <location evidence="1">Nucleus</location>
    </subcellularLocation>
</comment>
<dbReference type="Proteomes" id="UP000663853">
    <property type="component" value="Unassembled WGS sequence"/>
</dbReference>
<keyword evidence="4" id="KW-0539">Nucleus</keyword>
<dbReference type="GO" id="GO:0005634">
    <property type="term" value="C:nucleus"/>
    <property type="evidence" value="ECO:0007669"/>
    <property type="project" value="UniProtKB-SubCell"/>
</dbReference>
<sequence length="321" mass="35575">MYSSFTTYPRTQDMYIGKPIRNVSGPFAGRTIRSELEEYQKPDLGRKFARRDRRPVDPPPVVRLRMFEVIDEGAPNQREEEIPAESIETTGLIAHVDLFAVNPPPGMTFESPEIPTQTLPNNWEAQSPIQAGGSQQAQRGSDHPLDVNVDAVLTSAVFGSSFVHAVKINDTEGEIVILFVFADLSVKIEGHFVYRYRCFNLLSRVAGSDDVPITAELFSGIFVIYSTKEFPGLQASTQLTKHLGRWGVRVNLRETSRGKRNKQGDDDGDEDEASSGGGDVIVDEEQGVQFYSQNYLAQQAPPVVFRPPASHQEGGSYDHAS</sequence>